<evidence type="ECO:0000259" key="5">
    <source>
        <dbReference type="PROSITE" id="PS50113"/>
    </source>
</evidence>
<feature type="domain" description="PAS" evidence="4">
    <location>
        <begin position="185"/>
        <end position="232"/>
    </location>
</feature>
<evidence type="ECO:0000259" key="4">
    <source>
        <dbReference type="PROSITE" id="PS50112"/>
    </source>
</evidence>
<feature type="domain" description="CBS" evidence="6">
    <location>
        <begin position="3"/>
        <end position="58"/>
    </location>
</feature>
<dbReference type="KEGG" id="ttq:NIES37_13740"/>
<dbReference type="InterPro" id="IPR035965">
    <property type="entry name" value="PAS-like_dom_sf"/>
</dbReference>
<feature type="domain" description="Histidine kinase" evidence="3">
    <location>
        <begin position="937"/>
        <end position="1139"/>
    </location>
</feature>
<dbReference type="Pfam" id="PF02518">
    <property type="entry name" value="HATPase_c"/>
    <property type="match status" value="1"/>
</dbReference>
<dbReference type="Pfam" id="PF08448">
    <property type="entry name" value="PAS_4"/>
    <property type="match status" value="1"/>
</dbReference>
<proteinExistence type="predicted"/>
<dbReference type="CDD" id="cd00130">
    <property type="entry name" value="PAS"/>
    <property type="match status" value="4"/>
</dbReference>
<dbReference type="InterPro" id="IPR013656">
    <property type="entry name" value="PAS_4"/>
</dbReference>
<dbReference type="Gene3D" id="3.10.580.10">
    <property type="entry name" value="CBS-domain"/>
    <property type="match status" value="1"/>
</dbReference>
<keyword evidence="8" id="KW-1185">Reference proteome</keyword>
<feature type="domain" description="CBS" evidence="6">
    <location>
        <begin position="67"/>
        <end position="125"/>
    </location>
</feature>
<evidence type="ECO:0000313" key="7">
    <source>
        <dbReference type="EMBL" id="BAY97432.1"/>
    </source>
</evidence>
<evidence type="ECO:0000259" key="6">
    <source>
        <dbReference type="PROSITE" id="PS51371"/>
    </source>
</evidence>
<dbReference type="InterPro" id="IPR003594">
    <property type="entry name" value="HATPase_dom"/>
</dbReference>
<dbReference type="PROSITE" id="PS50109">
    <property type="entry name" value="HIS_KIN"/>
    <property type="match status" value="1"/>
</dbReference>
<keyword evidence="2" id="KW-0129">CBS domain</keyword>
<dbReference type="Proteomes" id="UP000218785">
    <property type="component" value="Chromosome"/>
</dbReference>
<name>A0A1Z4MVD3_9CYAN</name>
<dbReference type="InterPro" id="IPR005467">
    <property type="entry name" value="His_kinase_dom"/>
</dbReference>
<dbReference type="Pfam" id="PF00571">
    <property type="entry name" value="CBS"/>
    <property type="match status" value="2"/>
</dbReference>
<feature type="domain" description="PAC" evidence="5">
    <location>
        <begin position="745"/>
        <end position="801"/>
    </location>
</feature>
<organism evidence="7 8">
    <name type="scientific">Tolypothrix tenuis PCC 7101</name>
    <dbReference type="NCBI Taxonomy" id="231146"/>
    <lineage>
        <taxon>Bacteria</taxon>
        <taxon>Bacillati</taxon>
        <taxon>Cyanobacteriota</taxon>
        <taxon>Cyanophyceae</taxon>
        <taxon>Nostocales</taxon>
        <taxon>Tolypothrichaceae</taxon>
        <taxon>Tolypothrix</taxon>
    </lineage>
</organism>
<accession>A0A1Z4MVD3</accession>
<dbReference type="SMART" id="SM00086">
    <property type="entry name" value="PAC"/>
    <property type="match status" value="6"/>
</dbReference>
<feature type="domain" description="PAC" evidence="5">
    <location>
        <begin position="353"/>
        <end position="407"/>
    </location>
</feature>
<gene>
    <name evidence="7" type="ORF">NIES37_13740</name>
</gene>
<feature type="domain" description="PAC" evidence="5">
    <location>
        <begin position="234"/>
        <end position="286"/>
    </location>
</feature>
<dbReference type="PANTHER" id="PTHR43065">
    <property type="entry name" value="SENSOR HISTIDINE KINASE"/>
    <property type="match status" value="1"/>
</dbReference>
<dbReference type="Gene3D" id="2.10.70.100">
    <property type="match status" value="1"/>
</dbReference>
<dbReference type="InterPro" id="IPR036890">
    <property type="entry name" value="HATPase_C_sf"/>
</dbReference>
<evidence type="ECO:0000256" key="2">
    <source>
        <dbReference type="PROSITE-ProRule" id="PRU00703"/>
    </source>
</evidence>
<dbReference type="Pfam" id="PF07568">
    <property type="entry name" value="HisKA_2"/>
    <property type="match status" value="1"/>
</dbReference>
<dbReference type="PANTHER" id="PTHR43065:SF23">
    <property type="entry name" value="SENSOR HISTIDINE KINASE PDTAS"/>
    <property type="match status" value="1"/>
</dbReference>
<dbReference type="AlphaFoldDB" id="A0A1Z4MVD3"/>
<keyword evidence="1 7" id="KW-0808">Transferase</keyword>
<dbReference type="SUPFAM" id="SSF54631">
    <property type="entry name" value="CBS-domain pair"/>
    <property type="match status" value="1"/>
</dbReference>
<dbReference type="PROSITE" id="PS50112">
    <property type="entry name" value="PAS"/>
    <property type="match status" value="4"/>
</dbReference>
<dbReference type="SUPFAM" id="SSF55874">
    <property type="entry name" value="ATPase domain of HSP90 chaperone/DNA topoisomerase II/histidine kinase"/>
    <property type="match status" value="1"/>
</dbReference>
<feature type="domain" description="PAS" evidence="4">
    <location>
        <begin position="820"/>
        <end position="868"/>
    </location>
</feature>
<dbReference type="SUPFAM" id="SSF55785">
    <property type="entry name" value="PYP-like sensor domain (PAS domain)"/>
    <property type="match status" value="6"/>
</dbReference>
<reference evidence="7 8" key="1">
    <citation type="submission" date="2017-06" db="EMBL/GenBank/DDBJ databases">
        <title>Genome sequencing of cyanobaciteial culture collection at National Institute for Environmental Studies (NIES).</title>
        <authorList>
            <person name="Hirose Y."/>
            <person name="Shimura Y."/>
            <person name="Fujisawa T."/>
            <person name="Nakamura Y."/>
            <person name="Kawachi M."/>
        </authorList>
    </citation>
    <scope>NUCLEOTIDE SEQUENCE [LARGE SCALE GENOMIC DNA]</scope>
    <source>
        <strain evidence="7 8">NIES-37</strain>
    </source>
</reference>
<dbReference type="SMART" id="SM00116">
    <property type="entry name" value="CBS"/>
    <property type="match status" value="2"/>
</dbReference>
<feature type="domain" description="PAS" evidence="4">
    <location>
        <begin position="289"/>
        <end position="329"/>
    </location>
</feature>
<dbReference type="InterPro" id="IPR013655">
    <property type="entry name" value="PAS_fold_3"/>
</dbReference>
<dbReference type="Gene3D" id="3.30.450.20">
    <property type="entry name" value="PAS domain"/>
    <property type="match status" value="6"/>
</dbReference>
<feature type="domain" description="PAC" evidence="5">
    <location>
        <begin position="488"/>
        <end position="539"/>
    </location>
</feature>
<dbReference type="SMART" id="SM00091">
    <property type="entry name" value="PAS"/>
    <property type="match status" value="6"/>
</dbReference>
<protein>
    <submittedName>
        <fullName evidence="7">Two-component sensor histidine kinase</fullName>
    </submittedName>
</protein>
<dbReference type="Pfam" id="PF13426">
    <property type="entry name" value="PAS_9"/>
    <property type="match status" value="2"/>
</dbReference>
<dbReference type="InterPro" id="IPR011495">
    <property type="entry name" value="Sig_transdc_His_kin_sub2_dim/P"/>
</dbReference>
<keyword evidence="1 7" id="KW-0418">Kinase</keyword>
<evidence type="ECO:0000313" key="8">
    <source>
        <dbReference type="Proteomes" id="UP000218785"/>
    </source>
</evidence>
<dbReference type="SMART" id="SM00387">
    <property type="entry name" value="HATPase_c"/>
    <property type="match status" value="1"/>
</dbReference>
<dbReference type="Gene3D" id="3.30.565.10">
    <property type="entry name" value="Histidine kinase-like ATPase, C-terminal domain"/>
    <property type="match status" value="1"/>
</dbReference>
<feature type="domain" description="PAC" evidence="5">
    <location>
        <begin position="875"/>
        <end position="926"/>
    </location>
</feature>
<dbReference type="NCBIfam" id="TIGR00229">
    <property type="entry name" value="sensory_box"/>
    <property type="match status" value="4"/>
</dbReference>
<dbReference type="PROSITE" id="PS51371">
    <property type="entry name" value="CBS"/>
    <property type="match status" value="2"/>
</dbReference>
<dbReference type="Pfam" id="PF08447">
    <property type="entry name" value="PAS_3"/>
    <property type="match status" value="3"/>
</dbReference>
<dbReference type="PROSITE" id="PS50113">
    <property type="entry name" value="PAC"/>
    <property type="match status" value="6"/>
</dbReference>
<dbReference type="InterPro" id="IPR000644">
    <property type="entry name" value="CBS_dom"/>
</dbReference>
<dbReference type="EMBL" id="AP018248">
    <property type="protein sequence ID" value="BAY97432.1"/>
    <property type="molecule type" value="Genomic_DNA"/>
</dbReference>
<dbReference type="GO" id="GO:0016301">
    <property type="term" value="F:kinase activity"/>
    <property type="evidence" value="ECO:0007669"/>
    <property type="project" value="UniProtKB-KW"/>
</dbReference>
<dbReference type="InterPro" id="IPR046342">
    <property type="entry name" value="CBS_dom_sf"/>
</dbReference>
<evidence type="ECO:0000256" key="1">
    <source>
        <dbReference type="ARBA" id="ARBA00022777"/>
    </source>
</evidence>
<dbReference type="InterPro" id="IPR000014">
    <property type="entry name" value="PAS"/>
</dbReference>
<dbReference type="InterPro" id="IPR000700">
    <property type="entry name" value="PAS-assoc_C"/>
</dbReference>
<feature type="domain" description="PAC" evidence="5">
    <location>
        <begin position="614"/>
        <end position="666"/>
    </location>
</feature>
<evidence type="ECO:0000259" key="3">
    <source>
        <dbReference type="PROSITE" id="PS50109"/>
    </source>
</evidence>
<sequence>MDIRKPLLTVTKNMPMLEVIQLMNQSHTSYALVLDAEKLIGIFTVRDVFFATSNQSALADTTVAEFMSQPVITLNAAEAKNLSTVMQRFNQYGISHLPILDNYGQVFSVVTKDEVIERLCQTLDCKAAELEREVAQTEQMSKLIAYKENCYQASQAIIQDILDSAIATSITSFRVFPNREWQCDYQSPGSKALFGYTPQEIISQQYLWISRVHPEDREKVIEPLFEDILAGRTTNIEYRFHHKDGSLRWICATYTSRYDARANCWIVTGTSGDISDKKLAQKTLLEQAKLLELSHDAIIIRNLDNQITFWNQGAERIYGWTATEVMHKNSHTLLATQFPIPLEEVNAGLINEGYWEGELVHSRRDGQKIVVESRWALFKQADGTPISVLEINRDVSKRKQAELTLQEREAMLRGIGDNLPNAVVYQVIRELDGSDRFSYLSVGCERIMEISTEAALQDSSLLYSQVIAEDVLRLKQAVEQSMQNMSVFDMQLQIRTPSGQLKWLDLCSTPRKLHDGRVAWDGLMVDVTDIKQTEETLRKSEALLAESQRTARLGNWECDAATGKATWSKELFRLFNRDFDTEPNYQEILSLWQSDDGEKLQQAIEEAIATGKSYHLILRVPQSDGSHSYLEVIGHAQSNAEGKVVRLYGTAQDVTAREKALNERQRVEQALRENEAFLRSIYYGVGLSIFVIDVVDDDFRYVGLNPTHKHLTGLTADELRGKIPEEIFPPIAAAAVRQHYQDCVRSGETITYEECLPFQGKDIWWITSLTPLKDENSRVHRIIGNSLNISDRKHTEQILELQAIIARNMAEGISLIRASDGVLVYTNRKFEQMFGYEAGELIGQHISIVNYADAQTDPQAVYEAITAQIRQNGESIYEVRNVKKDGTPFWSSGAASVFEHPEYGTVFVTVQQDITEQKKAEDKLKASLKEKEVLLKEIHHRVKNNLGIISSLLQMQCRRIQDTQAISILHDSQNRIASIALVHEKLYASDHLSDIDFAQYILDLTTHLFKSYNFSSSNIQLNIQVEPVHLDVETAIPCGLIINELVSNALKYAFPDQLSGEIQVKCYQNYEYCSKISLHSDLVMIIRDNGVGLPADFDSKKARTMGMTLLHGLVKQLRGTVQIHNQQGTEFKIIFPRSKVEKQ</sequence>
<dbReference type="InterPro" id="IPR001610">
    <property type="entry name" value="PAC"/>
</dbReference>
<feature type="domain" description="PAS" evidence="4">
    <location>
        <begin position="674"/>
        <end position="747"/>
    </location>
</feature>
<dbReference type="RefSeq" id="WP_096574492.1">
    <property type="nucleotide sequence ID" value="NZ_CAWNJS010000001.1"/>
</dbReference>